<evidence type="ECO:0000256" key="2">
    <source>
        <dbReference type="SAM" id="MobiDB-lite"/>
    </source>
</evidence>
<evidence type="ECO:0000313" key="4">
    <source>
        <dbReference type="Proteomes" id="UP000077266"/>
    </source>
</evidence>
<feature type="region of interest" description="Disordered" evidence="2">
    <location>
        <begin position="717"/>
        <end position="740"/>
    </location>
</feature>
<dbReference type="OrthoDB" id="3362817at2759"/>
<protein>
    <submittedName>
        <fullName evidence="3">Uncharacterized protein</fullName>
    </submittedName>
</protein>
<keyword evidence="1" id="KW-0175">Coiled coil</keyword>
<proteinExistence type="predicted"/>
<dbReference type="Proteomes" id="UP000077266">
    <property type="component" value="Unassembled WGS sequence"/>
</dbReference>
<name>A0A165IK36_EXIGL</name>
<sequence>MLGRRSLQHVCFMCAHLGRQITTHPASRSAAAAVHRVTEHANALAGTSNVQHHIAVEPSSAGALPESSASGLEPVVDDGSPDASTSQPKKTTKSRGKKKKNSNELPEDAPPPPPRAPGRSETFLRSLEDTPQDPTLEDLDRFKPTAWPDQLSSQEYETAWNSAVDSVCKSFSRDQLRAMAAEIAHDVPLPERKIACARLVIERSWGWKNPADIAREEKMRFKVHARSYNLAPSELFLLLGHGGRDLLRLSVELQVRVSVVPAADALSLRVEGLTAALNNMDAEIKAMKETVCAEELSDPFAGGIPHDLIQRISKLSNAFLEPIGNGKVLISAKRAVDVATAKRLVIRAAAIDLRESSIPTLFHLPPQELGLAFQRKYALYPFLSPRTLLWTMGTGGAFRARRVSEWLGGDSDYTEMQGLYKGKVVNDEGESVDLMSRLFDMVPKLAPGAQRLITARTGNLLFTSRTSTAQRASLSTPLEDPAFFHDVLRWVHNNTGDYKSTFVQDLPAALLTAPPSPSTLMNRLIYRAPDVAFGVRTESFKTIELDLVVPEMGVQDMEQQVMPEMNLDLAQCRIGLEATIDVLLPDRPSDVRITVYDYATRTLDSTPSELKEYASALKIFFEDPNVAQPSPPLHVTFGETQYTLDMSASVRRSVEKFEPPKGYDWGLPPTVAITESNVDLEGNQKGATCEIRCDDPHTALGWKTFLAHCDRLTMRLPRPTPNIADDNVPDIDSPDFKPVF</sequence>
<keyword evidence="4" id="KW-1185">Reference proteome</keyword>
<dbReference type="AlphaFoldDB" id="A0A165IK36"/>
<feature type="region of interest" description="Disordered" evidence="2">
    <location>
        <begin position="59"/>
        <end position="121"/>
    </location>
</feature>
<feature type="compositionally biased region" description="Basic residues" evidence="2">
    <location>
        <begin position="90"/>
        <end position="100"/>
    </location>
</feature>
<evidence type="ECO:0000256" key="1">
    <source>
        <dbReference type="SAM" id="Coils"/>
    </source>
</evidence>
<evidence type="ECO:0000313" key="3">
    <source>
        <dbReference type="EMBL" id="KZV93513.1"/>
    </source>
</evidence>
<feature type="coiled-coil region" evidence="1">
    <location>
        <begin position="263"/>
        <end position="290"/>
    </location>
</feature>
<dbReference type="STRING" id="1314781.A0A165IK36"/>
<dbReference type="InParanoid" id="A0A165IK36"/>
<gene>
    <name evidence="3" type="ORF">EXIGLDRAFT_43467</name>
</gene>
<organism evidence="3 4">
    <name type="scientific">Exidia glandulosa HHB12029</name>
    <dbReference type="NCBI Taxonomy" id="1314781"/>
    <lineage>
        <taxon>Eukaryota</taxon>
        <taxon>Fungi</taxon>
        <taxon>Dikarya</taxon>
        <taxon>Basidiomycota</taxon>
        <taxon>Agaricomycotina</taxon>
        <taxon>Agaricomycetes</taxon>
        <taxon>Auriculariales</taxon>
        <taxon>Exidiaceae</taxon>
        <taxon>Exidia</taxon>
    </lineage>
</organism>
<dbReference type="EMBL" id="KV425989">
    <property type="protein sequence ID" value="KZV93513.1"/>
    <property type="molecule type" value="Genomic_DNA"/>
</dbReference>
<reference evidence="3 4" key="1">
    <citation type="journal article" date="2016" name="Mol. Biol. Evol.">
        <title>Comparative Genomics of Early-Diverging Mushroom-Forming Fungi Provides Insights into the Origins of Lignocellulose Decay Capabilities.</title>
        <authorList>
            <person name="Nagy L.G."/>
            <person name="Riley R."/>
            <person name="Tritt A."/>
            <person name="Adam C."/>
            <person name="Daum C."/>
            <person name="Floudas D."/>
            <person name="Sun H."/>
            <person name="Yadav J.S."/>
            <person name="Pangilinan J."/>
            <person name="Larsson K.H."/>
            <person name="Matsuura K."/>
            <person name="Barry K."/>
            <person name="Labutti K."/>
            <person name="Kuo R."/>
            <person name="Ohm R.A."/>
            <person name="Bhattacharya S.S."/>
            <person name="Shirouzu T."/>
            <person name="Yoshinaga Y."/>
            <person name="Martin F.M."/>
            <person name="Grigoriev I.V."/>
            <person name="Hibbett D.S."/>
        </authorList>
    </citation>
    <scope>NUCLEOTIDE SEQUENCE [LARGE SCALE GENOMIC DNA]</scope>
    <source>
        <strain evidence="3 4">HHB12029</strain>
    </source>
</reference>
<accession>A0A165IK36</accession>